<evidence type="ECO:0000313" key="1">
    <source>
        <dbReference type="EMBL" id="MBK0419758.1"/>
    </source>
</evidence>
<comment type="caution">
    <text evidence="1">The sequence shown here is derived from an EMBL/GenBank/DDBJ whole genome shotgun (WGS) entry which is preliminary data.</text>
</comment>
<proteinExistence type="predicted"/>
<name>A0A934Q937_9MICO</name>
<dbReference type="AlphaFoldDB" id="A0A934Q937"/>
<dbReference type="EMBL" id="JAEHOH010000015">
    <property type="protein sequence ID" value="MBK0419758.1"/>
    <property type="molecule type" value="Genomic_DNA"/>
</dbReference>
<reference evidence="1" key="1">
    <citation type="submission" date="2020-12" db="EMBL/GenBank/DDBJ databases">
        <title>Leucobacter sp. CAS1, isolated from Chromium sludge.</title>
        <authorList>
            <person name="Xu Z."/>
        </authorList>
    </citation>
    <scope>NUCLEOTIDE SEQUENCE</scope>
    <source>
        <strain evidence="1">CSA1</strain>
    </source>
</reference>
<gene>
    <name evidence="1" type="ORF">JD276_12005</name>
</gene>
<dbReference type="RefSeq" id="WP_200115887.1">
    <property type="nucleotide sequence ID" value="NZ_JAEHOH010000015.1"/>
</dbReference>
<evidence type="ECO:0000313" key="2">
    <source>
        <dbReference type="Proteomes" id="UP000608530"/>
    </source>
</evidence>
<dbReference type="PRINTS" id="PR00419">
    <property type="entry name" value="ADXRDTASE"/>
</dbReference>
<organism evidence="1 2">
    <name type="scientific">Leucobacter chromiisoli</name>
    <dbReference type="NCBI Taxonomy" id="2796471"/>
    <lineage>
        <taxon>Bacteria</taxon>
        <taxon>Bacillati</taxon>
        <taxon>Actinomycetota</taxon>
        <taxon>Actinomycetes</taxon>
        <taxon>Micrococcales</taxon>
        <taxon>Microbacteriaceae</taxon>
        <taxon>Leucobacter</taxon>
    </lineage>
</organism>
<keyword evidence="2" id="KW-1185">Reference proteome</keyword>
<sequence>MGEAQSAAVIGSGPNGLAAAVTLARAGVPVTLFEAAETIGGGTRTSEAVRPGVLHDVCSAIHPLALATPFFREFELERRMRFAVPDASYANPLDGGAAAVAFRDIDRTAAELGRDGEAYRRFYRPVLDRLEGVVDFALGGSVLRWPRDVPGAVVAALRTIEQGGPLWNLRFHEEAAPALFGGVAAHTVGRMPALAGAAAGLLLGALGHARGWPVPVGGSRRISDVLADDLLRHGGRIETGHAIDDARELGGYGALLFDTSARGLARIAGERLPPRYRRALERFEYGDGATKLDLLLDGPIPWADPRVAETATVHIGGSRSEIAAAEREVSRGAHPERPYVLLAQPTAFDPGRNPAGSHAVWSYTHVPRGSRLDMRERVIRQIERFAPGFRDRIVGVQQTTAAELSVYNRNYVGGDFSSGAVRLGQLLARPVASRDPWRSPTPGIYLASSSASPGPGVHGLSGWYAAISALRNEFGLPAPRLGLDVPPPPRP</sequence>
<dbReference type="SUPFAM" id="SSF51905">
    <property type="entry name" value="FAD/NAD(P)-binding domain"/>
    <property type="match status" value="1"/>
</dbReference>
<dbReference type="Pfam" id="PF13450">
    <property type="entry name" value="NAD_binding_8"/>
    <property type="match status" value="1"/>
</dbReference>
<dbReference type="Gene3D" id="3.50.50.60">
    <property type="entry name" value="FAD/NAD(P)-binding domain"/>
    <property type="match status" value="1"/>
</dbReference>
<dbReference type="InterPro" id="IPR036188">
    <property type="entry name" value="FAD/NAD-bd_sf"/>
</dbReference>
<accession>A0A934Q937</accession>
<protein>
    <submittedName>
        <fullName evidence="1">NAD(P)/FAD-dependent oxidoreductase</fullName>
    </submittedName>
</protein>
<dbReference type="PANTHER" id="PTHR10668:SF105">
    <property type="entry name" value="DEHYDROGENASE-RELATED"/>
    <property type="match status" value="1"/>
</dbReference>
<dbReference type="PANTHER" id="PTHR10668">
    <property type="entry name" value="PHYTOENE DEHYDROGENASE"/>
    <property type="match status" value="1"/>
</dbReference>
<dbReference type="Proteomes" id="UP000608530">
    <property type="component" value="Unassembled WGS sequence"/>
</dbReference>